<organism evidence="1 2">
    <name type="scientific">Penicillium salamii</name>
    <dbReference type="NCBI Taxonomy" id="1612424"/>
    <lineage>
        <taxon>Eukaryota</taxon>
        <taxon>Fungi</taxon>
        <taxon>Dikarya</taxon>
        <taxon>Ascomycota</taxon>
        <taxon>Pezizomycotina</taxon>
        <taxon>Eurotiomycetes</taxon>
        <taxon>Eurotiomycetidae</taxon>
        <taxon>Eurotiales</taxon>
        <taxon>Aspergillaceae</taxon>
        <taxon>Penicillium</taxon>
    </lineage>
</organism>
<comment type="caution">
    <text evidence="1">The sequence shown here is derived from an EMBL/GenBank/DDBJ whole genome shotgun (WGS) entry which is preliminary data.</text>
</comment>
<protein>
    <submittedName>
        <fullName evidence="1">Uncharacterized protein</fullName>
    </submittedName>
</protein>
<sequence>MADAMDQQLLPFLKYSDKDRKPDTPHLTLTIEGDPTVDVYDEPIYEVLFTITRAADDPQTRPCILHWNPIEDSFSPSGLMLLHRGLDGPSQKEVDPEKLPTRHLIPRKVTASEPDFKELVPGTSISWKARLPAVHLEYAGPGMPYLIFWPGSEIALWDWGTLAEHDGRTLALKSPPVVAAGPSYYTVETINYESDPEYFEDPPPPSPRAISPCSRVSGAPIFSVSISGPATLSMKDQTPSNPRYPLTVTVSYEAEAGHPHSGRPITFRSFIFKQPDDHDEGFRIYRKGNDEWTPYEWRTHQWGFIIVENTPLNVGRNDENQFWTLKPGESWSFTREVSQFPKDAASGDTYRYLFKEATLDWWDFGTFEDHEDTVVWVPGWLVTKISDPKDNGGRPVVVVPASNAVEFTLVD</sequence>
<dbReference type="AlphaFoldDB" id="A0A9W4NGJ3"/>
<evidence type="ECO:0000313" key="1">
    <source>
        <dbReference type="EMBL" id="CAG8373749.1"/>
    </source>
</evidence>
<gene>
    <name evidence="1" type="ORF">PSALAMII_LOCUS4925</name>
</gene>
<evidence type="ECO:0000313" key="2">
    <source>
        <dbReference type="Proteomes" id="UP001152592"/>
    </source>
</evidence>
<dbReference type="OrthoDB" id="16284at2759"/>
<accession>A0A9W4NGJ3</accession>
<dbReference type="Proteomes" id="UP001152592">
    <property type="component" value="Unassembled WGS sequence"/>
</dbReference>
<dbReference type="EMBL" id="CAJVPD010000229">
    <property type="protein sequence ID" value="CAG8373749.1"/>
    <property type="molecule type" value="Genomic_DNA"/>
</dbReference>
<reference evidence="1" key="1">
    <citation type="submission" date="2021-07" db="EMBL/GenBank/DDBJ databases">
        <authorList>
            <person name="Branca A.L. A."/>
        </authorList>
    </citation>
    <scope>NUCLEOTIDE SEQUENCE</scope>
</reference>
<name>A0A9W4NGJ3_9EURO</name>
<proteinExistence type="predicted"/>